<keyword evidence="7" id="KW-0472">Membrane</keyword>
<evidence type="ECO:0000256" key="8">
    <source>
        <dbReference type="SAM" id="SignalP"/>
    </source>
</evidence>
<dbReference type="PROSITE" id="PS50026">
    <property type="entry name" value="EGF_3"/>
    <property type="match status" value="2"/>
</dbReference>
<dbReference type="Gene3D" id="4.10.400.10">
    <property type="entry name" value="Low-density Lipoprotein Receptor"/>
    <property type="match status" value="1"/>
</dbReference>
<dbReference type="EMBL" id="BDGG01000001">
    <property type="protein sequence ID" value="GAU90975.1"/>
    <property type="molecule type" value="Genomic_DNA"/>
</dbReference>
<feature type="signal peptide" evidence="8">
    <location>
        <begin position="1"/>
        <end position="31"/>
    </location>
</feature>
<dbReference type="SMART" id="SM00179">
    <property type="entry name" value="EGF_CA"/>
    <property type="match status" value="3"/>
</dbReference>
<feature type="compositionally biased region" description="Polar residues" evidence="6">
    <location>
        <begin position="1413"/>
        <end position="1431"/>
    </location>
</feature>
<feature type="region of interest" description="Disordered" evidence="6">
    <location>
        <begin position="1818"/>
        <end position="1861"/>
    </location>
</feature>
<feature type="compositionally biased region" description="Basic and acidic residues" evidence="6">
    <location>
        <begin position="2173"/>
        <end position="2185"/>
    </location>
</feature>
<dbReference type="SUPFAM" id="SSF57424">
    <property type="entry name" value="LDL receptor-like module"/>
    <property type="match status" value="1"/>
</dbReference>
<dbReference type="SMART" id="SM00192">
    <property type="entry name" value="LDLa"/>
    <property type="match status" value="2"/>
</dbReference>
<dbReference type="CDD" id="cd00112">
    <property type="entry name" value="LDLa"/>
    <property type="match status" value="2"/>
</dbReference>
<feature type="chain" id="PRO_5008897518" description="EGF-like domain-containing protein" evidence="8">
    <location>
        <begin position="32"/>
        <end position="2270"/>
    </location>
</feature>
<evidence type="ECO:0000256" key="7">
    <source>
        <dbReference type="SAM" id="Phobius"/>
    </source>
</evidence>
<dbReference type="InterPro" id="IPR000152">
    <property type="entry name" value="EGF-type_Asp/Asn_hydroxyl_site"/>
</dbReference>
<feature type="domain" description="EGF-like" evidence="9">
    <location>
        <begin position="91"/>
        <end position="135"/>
    </location>
</feature>
<feature type="compositionally biased region" description="Basic and acidic residues" evidence="6">
    <location>
        <begin position="2103"/>
        <end position="2117"/>
    </location>
</feature>
<dbReference type="SUPFAM" id="SSF57196">
    <property type="entry name" value="EGF/Laminin"/>
    <property type="match status" value="1"/>
</dbReference>
<keyword evidence="2 8" id="KW-0732">Signal</keyword>
<dbReference type="InterPro" id="IPR000742">
    <property type="entry name" value="EGF"/>
</dbReference>
<dbReference type="OrthoDB" id="10060424at2759"/>
<feature type="compositionally biased region" description="Low complexity" evidence="6">
    <location>
        <begin position="2186"/>
        <end position="2195"/>
    </location>
</feature>
<evidence type="ECO:0000259" key="9">
    <source>
        <dbReference type="PROSITE" id="PS50026"/>
    </source>
</evidence>
<feature type="compositionally biased region" description="Low complexity" evidence="6">
    <location>
        <begin position="2063"/>
        <end position="2074"/>
    </location>
</feature>
<feature type="region of interest" description="Disordered" evidence="6">
    <location>
        <begin position="1622"/>
        <end position="1649"/>
    </location>
</feature>
<dbReference type="PANTHER" id="PTHR24039">
    <property type="entry name" value="FIBRILLIN-RELATED"/>
    <property type="match status" value="1"/>
</dbReference>
<dbReference type="PRINTS" id="PR00261">
    <property type="entry name" value="LDLRECEPTOR"/>
</dbReference>
<dbReference type="Gene3D" id="2.40.155.10">
    <property type="entry name" value="Green fluorescent protein"/>
    <property type="match status" value="1"/>
</dbReference>
<dbReference type="InterPro" id="IPR049883">
    <property type="entry name" value="NOTCH1_EGF-like"/>
</dbReference>
<dbReference type="InterPro" id="IPR009017">
    <property type="entry name" value="GFP"/>
</dbReference>
<comment type="caution">
    <text evidence="5">Lacks conserved residue(s) required for the propagation of feature annotation.</text>
</comment>
<keyword evidence="7" id="KW-0812">Transmembrane</keyword>
<dbReference type="PROSITE" id="PS01186">
    <property type="entry name" value="EGF_2"/>
    <property type="match status" value="1"/>
</dbReference>
<keyword evidence="7" id="KW-1133">Transmembrane helix</keyword>
<feature type="compositionally biased region" description="Polar residues" evidence="6">
    <location>
        <begin position="1832"/>
        <end position="1851"/>
    </location>
</feature>
<evidence type="ECO:0000313" key="10">
    <source>
        <dbReference type="EMBL" id="GAU90975.1"/>
    </source>
</evidence>
<evidence type="ECO:0000256" key="4">
    <source>
        <dbReference type="ARBA" id="ARBA00023157"/>
    </source>
</evidence>
<evidence type="ECO:0000256" key="2">
    <source>
        <dbReference type="ARBA" id="ARBA00022729"/>
    </source>
</evidence>
<proteinExistence type="predicted"/>
<feature type="transmembrane region" description="Helical" evidence="7">
    <location>
        <begin position="1314"/>
        <end position="1341"/>
    </location>
</feature>
<keyword evidence="3" id="KW-0677">Repeat</keyword>
<feature type="compositionally biased region" description="Polar residues" evidence="6">
    <location>
        <begin position="207"/>
        <end position="216"/>
    </location>
</feature>
<keyword evidence="4" id="KW-1015">Disulfide bond</keyword>
<dbReference type="Proteomes" id="UP000186922">
    <property type="component" value="Unassembled WGS sequence"/>
</dbReference>
<feature type="region of interest" description="Disordered" evidence="6">
    <location>
        <begin position="1678"/>
        <end position="1713"/>
    </location>
</feature>
<feature type="compositionally biased region" description="Basic and acidic residues" evidence="6">
    <location>
        <begin position="1630"/>
        <end position="1643"/>
    </location>
</feature>
<accession>A0A1D1URD6</accession>
<feature type="region of interest" description="Disordered" evidence="6">
    <location>
        <begin position="1382"/>
        <end position="1464"/>
    </location>
</feature>
<evidence type="ECO:0000256" key="5">
    <source>
        <dbReference type="PROSITE-ProRule" id="PRU00076"/>
    </source>
</evidence>
<dbReference type="Pfam" id="PF07645">
    <property type="entry name" value="EGF_CA"/>
    <property type="match status" value="1"/>
</dbReference>
<keyword evidence="11" id="KW-1185">Reference proteome</keyword>
<feature type="region of interest" description="Disordered" evidence="6">
    <location>
        <begin position="675"/>
        <end position="696"/>
    </location>
</feature>
<feature type="region of interest" description="Disordered" evidence="6">
    <location>
        <begin position="1910"/>
        <end position="1931"/>
    </location>
</feature>
<dbReference type="Gene3D" id="2.10.25.10">
    <property type="entry name" value="Laminin"/>
    <property type="match status" value="1"/>
</dbReference>
<comment type="caution">
    <text evidence="10">The sequence shown here is derived from an EMBL/GenBank/DDBJ whole genome shotgun (WGS) entry which is preliminary data.</text>
</comment>
<dbReference type="FunFam" id="2.10.25.10:FF:000038">
    <property type="entry name" value="Fibrillin 2"/>
    <property type="match status" value="1"/>
</dbReference>
<dbReference type="InterPro" id="IPR002172">
    <property type="entry name" value="LDrepeatLR_classA_rpt"/>
</dbReference>
<feature type="domain" description="EGF-like" evidence="9">
    <location>
        <begin position="1237"/>
        <end position="1282"/>
    </location>
</feature>
<evidence type="ECO:0000256" key="1">
    <source>
        <dbReference type="ARBA" id="ARBA00022536"/>
    </source>
</evidence>
<dbReference type="InterPro" id="IPR036055">
    <property type="entry name" value="LDL_receptor-like_sf"/>
</dbReference>
<organism evidence="10 11">
    <name type="scientific">Ramazzottius varieornatus</name>
    <name type="common">Water bear</name>
    <name type="synonym">Tardigrade</name>
    <dbReference type="NCBI Taxonomy" id="947166"/>
    <lineage>
        <taxon>Eukaryota</taxon>
        <taxon>Metazoa</taxon>
        <taxon>Ecdysozoa</taxon>
        <taxon>Tardigrada</taxon>
        <taxon>Eutardigrada</taxon>
        <taxon>Parachela</taxon>
        <taxon>Hypsibioidea</taxon>
        <taxon>Ramazzottiidae</taxon>
        <taxon>Ramazzottius</taxon>
    </lineage>
</organism>
<gene>
    <name evidence="10" type="primary">RvY_03318-1</name>
    <name evidence="10" type="synonym">RvY_03318.1</name>
    <name evidence="10" type="ORF">RvY_03318</name>
</gene>
<dbReference type="CDD" id="cd00054">
    <property type="entry name" value="EGF_CA"/>
    <property type="match status" value="1"/>
</dbReference>
<dbReference type="InterPro" id="IPR001881">
    <property type="entry name" value="EGF-like_Ca-bd_dom"/>
</dbReference>
<dbReference type="GO" id="GO:0005509">
    <property type="term" value="F:calcium ion binding"/>
    <property type="evidence" value="ECO:0007669"/>
    <property type="project" value="InterPro"/>
</dbReference>
<name>A0A1D1URD6_RAMVA</name>
<evidence type="ECO:0000313" key="11">
    <source>
        <dbReference type="Proteomes" id="UP000186922"/>
    </source>
</evidence>
<feature type="compositionally biased region" description="Basic and acidic residues" evidence="6">
    <location>
        <begin position="1695"/>
        <end position="1710"/>
    </location>
</feature>
<dbReference type="SMART" id="SM00181">
    <property type="entry name" value="EGF"/>
    <property type="match status" value="4"/>
</dbReference>
<feature type="region of interest" description="Disordered" evidence="6">
    <location>
        <begin position="2137"/>
        <end position="2233"/>
    </location>
</feature>
<dbReference type="PROSITE" id="PS00010">
    <property type="entry name" value="ASX_HYDROXYL"/>
    <property type="match status" value="2"/>
</dbReference>
<feature type="compositionally biased region" description="Basic and acidic residues" evidence="6">
    <location>
        <begin position="2036"/>
        <end position="2048"/>
    </location>
</feature>
<reference evidence="10 11" key="1">
    <citation type="journal article" date="2016" name="Nat. Commun.">
        <title>Extremotolerant tardigrade genome and improved radiotolerance of human cultured cells by tardigrade-unique protein.</title>
        <authorList>
            <person name="Hashimoto T."/>
            <person name="Horikawa D.D."/>
            <person name="Saito Y."/>
            <person name="Kuwahara H."/>
            <person name="Kozuka-Hata H."/>
            <person name="Shin-I T."/>
            <person name="Minakuchi Y."/>
            <person name="Ohishi K."/>
            <person name="Motoyama A."/>
            <person name="Aizu T."/>
            <person name="Enomoto A."/>
            <person name="Kondo K."/>
            <person name="Tanaka S."/>
            <person name="Hara Y."/>
            <person name="Koshikawa S."/>
            <person name="Sagara H."/>
            <person name="Miura T."/>
            <person name="Yokobori S."/>
            <person name="Miyagawa K."/>
            <person name="Suzuki Y."/>
            <person name="Kubo T."/>
            <person name="Oyama M."/>
            <person name="Kohara Y."/>
            <person name="Fujiyama A."/>
            <person name="Arakawa K."/>
            <person name="Katayama T."/>
            <person name="Toyoda A."/>
            <person name="Kunieda T."/>
        </authorList>
    </citation>
    <scope>NUCLEOTIDE SEQUENCE [LARGE SCALE GENOMIC DNA]</scope>
    <source>
        <strain evidence="10 11">YOKOZUNA-1</strain>
    </source>
</reference>
<keyword evidence="1 5" id="KW-0245">EGF-like domain</keyword>
<feature type="region of interest" description="Disordered" evidence="6">
    <location>
        <begin position="2030"/>
        <end position="2120"/>
    </location>
</feature>
<evidence type="ECO:0000256" key="3">
    <source>
        <dbReference type="ARBA" id="ARBA00022737"/>
    </source>
</evidence>
<evidence type="ECO:0000256" key="6">
    <source>
        <dbReference type="SAM" id="MobiDB-lite"/>
    </source>
</evidence>
<protein>
    <recommendedName>
        <fullName evidence="9">EGF-like domain-containing protein</fullName>
    </recommendedName>
</protein>
<feature type="region of interest" description="Disordered" evidence="6">
    <location>
        <begin position="193"/>
        <end position="216"/>
    </location>
</feature>
<dbReference type="PROSITE" id="PS50068">
    <property type="entry name" value="LDLRA_2"/>
    <property type="match status" value="2"/>
</dbReference>
<sequence>MRLLSRMEVRLSALFLWRIALLLDLLDLGQGQFQEPLSRIRLARPIAAQIDCSSPTFSFHCLSNSNLCIRPESVRDGMTDCPDGSDEDVRHVNICDYAVHYSDYRCSRFADCLDRPSGYACQCKVGYIGPGDTCQPAPLNLPAVLHSSPAPLIIRTLKHDNNDNLQRGRPDLATLSHQILGRLHNLHPFNNFEATPSTEGGVRQQRQESSAKTPQTTLQVWPPPNSTMNCPAGTVMIKEAAQVWCLKINHGKIEFPPGVFTSDEARRAATQASFALAQASAAANQLNITSLHQQPDYSISGAFQSHNNQLDMWENPDTALGFHGYTDSGALYGYLPTSSPVQQQPLVLTDASDVSVADGSIITPVKVWNASGNAFTAYRIMPNVSLPPSCLRNPTSAKFMCADRTACLSPDRVLDGGEDCADGSDEVPEFIDECALGAAWPQYRCGQKALCTDSMKGYSCACFATYYWDQSGCVSSALLTSPTSRANMTYVSLESHPGYAVWKAGNNATNIFSSGVIRAANGTDPTVNTSAYRRPVTQCDDCINPLSVTMGPPRPLQEGRQDGPQTSLYGYRPAQFSFMGNAGSRLSPFAMGDTRADTGRTTILPGVTITGTYYPPEVTTRRTDQVLGYTLAGSASPVPQQGSSAAAAASRANLTVLSIPSSGWGYVGPLQSYGQGQQGLANPESQLMQPSSAGTSDQWSTVLDALRRGGSAAFSSTSRPPATASSAVTYVTNAAGDILNISTAETLFGRLPPTSSSNGFLQTAASALFQPNQPQSSRNNGATNNYAVLGNAASGYGGPFGGSVATTVLPFRQTSYPLPVATTRFSTQIPQILLGGFGGFLFGNNGQVSTGPAYFAASTPPPLVTTNSYSTSVTLSTLLVAVNTAPSAASTGDNPRPGDTLTDLSAAVAAGAAGAALASNSFGGASTRVPPYTNSATSTNSRPYVGAAARADTDSGQLNTTLSPVTIVLGNTAVEVASPPPLPAVEPLLPNGLINPAAYPTDRLWSPTRFRPGTAPLLQSLPPLLDNATSPEDLAKPLEQVYDCFGDLFRRAYSSLSNGTKACSQDCRDDLNEVCVRPAGRCDCREGTTRNSMSGGCELSFQYNVAVTMDQLCNQTLQFRPYLADLNNPSTQQLSVIVCYQMEELIRQSAIADRYGGGSCHPLGFSAGSVVSSVALSFLSTNTSQATLPFDLIRALADVLVRNQGLLAPTSFPSPALRVKAENTNNTSNTYLVNVRDVSECDLDAPVCDVNADCRNSFGSFACVCRPGFVDLALVFPGRLCGFPNQTTLLANGTILGCPSNYYHFATLCLHPAYYILLIIALVILGIVVLAILICLFAWCYRCCNDTESEYNAPQAALIRAAARSPRLSTTEAVTSQYQVLRSTEGRSSLEPPQPSAPYLGPSPNLGIERARPSSSKSPLQDNLMQTTPVQTWEEVEVPTTKEDDNVSRRALTPSVQSLREKSAQLEKHLEEERLAEGVTTQKVEDVKPADGIVTVLPTDGASIGSAHDIARTDFTFPSSPSTSMKAVSSAIHAAKRLRTEAREGIRKASSETRDWDAVPRTESLDVTEDQLDINTLPHNGYDKDPIFRVTAGFSAALLAEDRSSRMGLNGRDSLDDMMEQTGQFYPHSSSDHEYEKEDDLSKTRALPTSDLVISTNDGQRRESQLERQPAFVLVDPGASLDEATPPDLMSQDDDDHHSLRSTDEEELKRLNGSTQSLNSVKEVKRRSHDSVIDHMVEEQPAFYTNTDLEEEEEDKAENGEASQQNMLMLPAEEGERLPSAVQRDIAREFSAMGERDSIDDMLDHTSAFFSRASTLDSFHLPKSDSGGDIGESSTVSRKGSQNLSGESSDGSGLRLLPNGGLRKPLLKKRSAFYSRDSMNRIVENSSEISVNPEDGTVVQKTELKDNIVEGGSLDHESPAPSQRSLSQATLHRQAERFDLDLDDDDINEFFTETGTKLRPASASQVEEEVILRQEYLEESVLVHRTLSVDSVRERERDRDNQSLLDFERLEESVSKREVDDAVDFAIPEESVSPLREAETSSLKRDSLEEQAEVTRLQDLERPPSNISLSSPPSAKEMVTFNETVTERRSSLPDQDLLPSPTGKEETLPRNDPDNKSIKSVSDHNILNSLRDKNASPQLILHDTDSGVYVDTGQTDREGSAANRRRRPMSSQDDLRIFEGQEQRRQGSGSSYQRQSHSDEEEEEGVMKPYSTTSEVGTTARPHHKRLRNNYDMTAPESRHVYYSSRPKRMPPRQEESDIWANSTWWRLRK</sequence>
<feature type="compositionally biased region" description="Polar residues" evidence="6">
    <location>
        <begin position="1920"/>
        <end position="1931"/>
    </location>
</feature>